<sequence length="107" mass="12081">MSNDSYFSKNLLNKQVLVSAILTAYKNLLWPLVGIGLPIVLFGLNGSHFEKAVFFIVITIGLFIPYLILCFVIHKSSLKTKEDKDKFYSLSPVDRGKVIGDELSGWW</sequence>
<dbReference type="Proteomes" id="UP000238288">
    <property type="component" value="Chromosome PCAR9a"/>
</dbReference>
<dbReference type="RefSeq" id="WP_104643000.1">
    <property type="nucleotide sequence ID" value="NZ_AQGW01000023.1"/>
</dbReference>
<accession>A0A2K4XAV0</accession>
<evidence type="ECO:0000313" key="2">
    <source>
        <dbReference type="EMBL" id="SOU41436.1"/>
    </source>
</evidence>
<evidence type="ECO:0000313" key="3">
    <source>
        <dbReference type="Proteomes" id="UP000238288"/>
    </source>
</evidence>
<feature type="transmembrane region" description="Helical" evidence="1">
    <location>
        <begin position="28"/>
        <end position="46"/>
    </location>
</feature>
<feature type="transmembrane region" description="Helical" evidence="1">
    <location>
        <begin position="52"/>
        <end position="74"/>
    </location>
</feature>
<gene>
    <name evidence="2" type="ORF">PCAR9_A30617</name>
</gene>
<keyword evidence="1" id="KW-0472">Membrane</keyword>
<keyword evidence="1" id="KW-0812">Transmembrane</keyword>
<name>A0A2K4XAV0_PSEVC</name>
<organism evidence="2 3">
    <name type="scientific">Pseudoalteromonas carrageenovora IAM 12662</name>
    <dbReference type="NCBI Taxonomy" id="1314868"/>
    <lineage>
        <taxon>Bacteria</taxon>
        <taxon>Pseudomonadati</taxon>
        <taxon>Pseudomonadota</taxon>
        <taxon>Gammaproteobacteria</taxon>
        <taxon>Alteromonadales</taxon>
        <taxon>Pseudoalteromonadaceae</taxon>
        <taxon>Pseudoalteromonas</taxon>
    </lineage>
</organism>
<reference evidence="2 3" key="1">
    <citation type="submission" date="2017-11" db="EMBL/GenBank/DDBJ databases">
        <authorList>
            <person name="Han C.G."/>
        </authorList>
    </citation>
    <scope>NUCLEOTIDE SEQUENCE [LARGE SCALE GENOMIC DNA]</scope>
    <source>
        <strain evidence="3">ATCC 43555</strain>
    </source>
</reference>
<proteinExistence type="predicted"/>
<dbReference type="EMBL" id="LT965928">
    <property type="protein sequence ID" value="SOU41436.1"/>
    <property type="molecule type" value="Genomic_DNA"/>
</dbReference>
<keyword evidence="1" id="KW-1133">Transmembrane helix</keyword>
<dbReference type="OrthoDB" id="6238832at2"/>
<dbReference type="GeneID" id="93664116"/>
<dbReference type="AlphaFoldDB" id="A0A2K4XAV0"/>
<evidence type="ECO:0000256" key="1">
    <source>
        <dbReference type="SAM" id="Phobius"/>
    </source>
</evidence>
<protein>
    <submittedName>
        <fullName evidence="2">Uncharacterized protein</fullName>
    </submittedName>
</protein>